<dbReference type="AlphaFoldDB" id="A0A016U1F8"/>
<accession>A0A016U1F8</accession>
<dbReference type="EMBL" id="JARK01001400">
    <property type="protein sequence ID" value="EYC08692.1"/>
    <property type="molecule type" value="Genomic_DNA"/>
</dbReference>
<feature type="region of interest" description="Disordered" evidence="1">
    <location>
        <begin position="16"/>
        <end position="61"/>
    </location>
</feature>
<reference evidence="3" key="1">
    <citation type="journal article" date="2015" name="Nat. Genet.">
        <title>The genome and transcriptome of the zoonotic hookworm Ancylostoma ceylanicum identify infection-specific gene families.</title>
        <authorList>
            <person name="Schwarz E.M."/>
            <person name="Hu Y."/>
            <person name="Antoshechkin I."/>
            <person name="Miller M.M."/>
            <person name="Sternberg P.W."/>
            <person name="Aroian R.V."/>
        </authorList>
    </citation>
    <scope>NUCLEOTIDE SEQUENCE</scope>
    <source>
        <strain evidence="3">HY135</strain>
    </source>
</reference>
<evidence type="ECO:0000313" key="2">
    <source>
        <dbReference type="EMBL" id="EYC08692.1"/>
    </source>
</evidence>
<sequence length="146" mass="15739">MNLRLLWASKSPKLERKIKQDSPMRLHGSSASSASVASRLYGTRSRRDSLGSDPELISFSDSDMHDITNQVSVINTSCADDNNSPRATLQECCGGSLVTKLGRKPPRNSSPTADDDDSGRATRLHGVLVEAVVGSPPSTCTVYYVQ</sequence>
<feature type="region of interest" description="Disordered" evidence="1">
    <location>
        <begin position="98"/>
        <end position="120"/>
    </location>
</feature>
<gene>
    <name evidence="2" type="primary">Acey_s0064.g3481</name>
    <name evidence="2" type="ORF">Y032_0064g3481</name>
</gene>
<proteinExistence type="predicted"/>
<protein>
    <submittedName>
        <fullName evidence="2">Uncharacterized protein</fullName>
    </submittedName>
</protein>
<feature type="compositionally biased region" description="Low complexity" evidence="1">
    <location>
        <begin position="29"/>
        <end position="38"/>
    </location>
</feature>
<dbReference type="Proteomes" id="UP000024635">
    <property type="component" value="Unassembled WGS sequence"/>
</dbReference>
<name>A0A016U1F8_9BILA</name>
<keyword evidence="3" id="KW-1185">Reference proteome</keyword>
<comment type="caution">
    <text evidence="2">The sequence shown here is derived from an EMBL/GenBank/DDBJ whole genome shotgun (WGS) entry which is preliminary data.</text>
</comment>
<evidence type="ECO:0000313" key="3">
    <source>
        <dbReference type="Proteomes" id="UP000024635"/>
    </source>
</evidence>
<dbReference type="STRING" id="53326.A0A016U1F8"/>
<organism evidence="2 3">
    <name type="scientific">Ancylostoma ceylanicum</name>
    <dbReference type="NCBI Taxonomy" id="53326"/>
    <lineage>
        <taxon>Eukaryota</taxon>
        <taxon>Metazoa</taxon>
        <taxon>Ecdysozoa</taxon>
        <taxon>Nematoda</taxon>
        <taxon>Chromadorea</taxon>
        <taxon>Rhabditida</taxon>
        <taxon>Rhabditina</taxon>
        <taxon>Rhabditomorpha</taxon>
        <taxon>Strongyloidea</taxon>
        <taxon>Ancylostomatidae</taxon>
        <taxon>Ancylostomatinae</taxon>
        <taxon>Ancylostoma</taxon>
    </lineage>
</organism>
<evidence type="ECO:0000256" key="1">
    <source>
        <dbReference type="SAM" id="MobiDB-lite"/>
    </source>
</evidence>